<sequence length="401" mass="47342">MKWMGQDLLNNKITDQMEQMLERYPKFHVLQANLPEKLWHIFKLQLAEWTTTRPPWKAYEAAVWACACLFMKLSRLGRIPQNFAGFHYQAHAYIAMKLRREFNARQEGLGSNFHAMYASCQFRAAGLVYMVAKAVLPDKKDPELKYANIQVWKKETDNTDPRIRFWEVIDRRKAHDILEVEKSLKKKVGYWIKHAYNRPAASRVSKWWTKKDSDVGKKEKLATPDKDRKQKHESRYRDESRNEKSMSREKKRRENDEESWRKEIKKYEESYERKQKEKRDSKESKDSRKSRSRKRTPGYYQHDDRLDVSYSSCAASLDRARANKMSQQGVPMLDPNVMVQAQQQQLPYLPPNYPGLPMVGVDCLSRPLFSGQILPNRVVPPPAHFQVPQFPIMQFQLGQAQ</sequence>
<dbReference type="WBParaSite" id="nRc.2.0.1.t18654-RA">
    <property type="protein sequence ID" value="nRc.2.0.1.t18654-RA"/>
    <property type="gene ID" value="nRc.2.0.1.g18654"/>
</dbReference>
<name>A0A915IX36_ROMCU</name>
<keyword evidence="2" id="KW-1185">Reference proteome</keyword>
<evidence type="ECO:0000313" key="2">
    <source>
        <dbReference type="Proteomes" id="UP000887565"/>
    </source>
</evidence>
<feature type="region of interest" description="Disordered" evidence="1">
    <location>
        <begin position="218"/>
        <end position="304"/>
    </location>
</feature>
<dbReference type="AlphaFoldDB" id="A0A915IX36"/>
<organism evidence="2 3">
    <name type="scientific">Romanomermis culicivorax</name>
    <name type="common">Nematode worm</name>
    <dbReference type="NCBI Taxonomy" id="13658"/>
    <lineage>
        <taxon>Eukaryota</taxon>
        <taxon>Metazoa</taxon>
        <taxon>Ecdysozoa</taxon>
        <taxon>Nematoda</taxon>
        <taxon>Enoplea</taxon>
        <taxon>Dorylaimia</taxon>
        <taxon>Mermithida</taxon>
        <taxon>Mermithoidea</taxon>
        <taxon>Mermithidae</taxon>
        <taxon>Romanomermis</taxon>
    </lineage>
</organism>
<accession>A0A915IX36</accession>
<evidence type="ECO:0000256" key="1">
    <source>
        <dbReference type="SAM" id="MobiDB-lite"/>
    </source>
</evidence>
<feature type="compositionally biased region" description="Basic and acidic residues" evidence="1">
    <location>
        <begin position="218"/>
        <end position="289"/>
    </location>
</feature>
<proteinExistence type="predicted"/>
<evidence type="ECO:0000313" key="3">
    <source>
        <dbReference type="WBParaSite" id="nRc.2.0.1.t18654-RA"/>
    </source>
</evidence>
<protein>
    <submittedName>
        <fullName evidence="3">Uncharacterized protein</fullName>
    </submittedName>
</protein>
<reference evidence="3" key="1">
    <citation type="submission" date="2022-11" db="UniProtKB">
        <authorList>
            <consortium name="WormBaseParasite"/>
        </authorList>
    </citation>
    <scope>IDENTIFICATION</scope>
</reference>
<dbReference type="Proteomes" id="UP000887565">
    <property type="component" value="Unplaced"/>
</dbReference>